<gene>
    <name evidence="1" type="ORF">J9317_03645</name>
</gene>
<dbReference type="PANTHER" id="PTHR43734:SF1">
    <property type="entry name" value="PHYTOENE DESATURASE"/>
    <property type="match status" value="1"/>
</dbReference>
<dbReference type="Gene3D" id="3.90.660.50">
    <property type="match status" value="1"/>
</dbReference>
<dbReference type="EMBL" id="JAGVRK010000001">
    <property type="protein sequence ID" value="MBS2967868.1"/>
    <property type="molecule type" value="Genomic_DNA"/>
</dbReference>
<dbReference type="Gene3D" id="3.50.50.60">
    <property type="entry name" value="FAD/NAD(P)-binding domain"/>
    <property type="match status" value="1"/>
</dbReference>
<evidence type="ECO:0000313" key="2">
    <source>
        <dbReference type="Proteomes" id="UP000682403"/>
    </source>
</evidence>
<proteinExistence type="predicted"/>
<dbReference type="PANTHER" id="PTHR43734">
    <property type="entry name" value="PHYTOENE DESATURASE"/>
    <property type="match status" value="1"/>
</dbReference>
<dbReference type="RefSeq" id="WP_211556528.1">
    <property type="nucleotide sequence ID" value="NZ_JAGVRK010000001.1"/>
</dbReference>
<organism evidence="1 2">
    <name type="scientific">Metabacillus flavus</name>
    <dbReference type="NCBI Taxonomy" id="2823519"/>
    <lineage>
        <taxon>Bacteria</taxon>
        <taxon>Bacillati</taxon>
        <taxon>Bacillota</taxon>
        <taxon>Bacilli</taxon>
        <taxon>Bacillales</taxon>
        <taxon>Bacillaceae</taxon>
        <taxon>Metabacillus</taxon>
    </lineage>
</organism>
<name>A0ABS5LB99_9BACI</name>
<protein>
    <submittedName>
        <fullName evidence="1">NAD(P)/FAD-dependent oxidoreductase</fullName>
    </submittedName>
</protein>
<evidence type="ECO:0000313" key="1">
    <source>
        <dbReference type="EMBL" id="MBS2967868.1"/>
    </source>
</evidence>
<dbReference type="InterPro" id="IPR036188">
    <property type="entry name" value="FAD/NAD-bd_sf"/>
</dbReference>
<comment type="caution">
    <text evidence="1">The sequence shown here is derived from an EMBL/GenBank/DDBJ whole genome shotgun (WGS) entry which is preliminary data.</text>
</comment>
<sequence>MKKYEAAIIGGGISGLTAAVYLAKAGISTVVIEKGKALGGRAKTIKKNGAYFNIGAHALYKGGAAEAVLDQLGIELSGGVPDTKGRAIWNGSLFSLPASLSSLLSTKLLTLSGKIELGNVMRKLKNLQPASIGERSLRDWAEAEMTDPMVRHAFYALCRTSTYCIGPENQQAAIVLDQVQRGMNGVFYIDGGWQSMIDPLKKKAIDFGADIVHQSAVSIKKESGFVITLKNGDIIQVPMVLSTASPHQTFSLVEGAAGTSLDTWRQRVKPIYAACLDVSLRQLPKPNEQFAIGIDQPILFTNQSRAAQLSDTGSSVISLIKYLGTDSTSNAQSDQRELENVLELMQPGWRKELEGYQYLPHIAVSNGSCAQNGYLPLGPAVPDIPGLYIAGDGAGRSELLADAAFASAKRASALMIQKCANPGILKEA</sequence>
<dbReference type="SUPFAM" id="SSF51905">
    <property type="entry name" value="FAD/NAD(P)-binding domain"/>
    <property type="match status" value="1"/>
</dbReference>
<reference evidence="1 2" key="1">
    <citation type="submission" date="2021-04" db="EMBL/GenBank/DDBJ databases">
        <title>Metabacillus sp. strain KIGAM252 whole genome sequence.</title>
        <authorList>
            <person name="Seo M.-J."/>
            <person name="Cho E.-S."/>
            <person name="Hwang C.Y."/>
            <person name="Yoon D.J."/>
        </authorList>
    </citation>
    <scope>NUCLEOTIDE SEQUENCE [LARGE SCALE GENOMIC DNA]</scope>
    <source>
        <strain evidence="1 2">KIGAM252</strain>
    </source>
</reference>
<dbReference type="Pfam" id="PF13450">
    <property type="entry name" value="NAD_binding_8"/>
    <property type="match status" value="1"/>
</dbReference>
<keyword evidence="2" id="KW-1185">Reference proteome</keyword>
<accession>A0ABS5LB99</accession>
<dbReference type="Proteomes" id="UP000682403">
    <property type="component" value="Unassembled WGS sequence"/>
</dbReference>